<dbReference type="EMBL" id="MU827778">
    <property type="protein sequence ID" value="KAJ7340300.1"/>
    <property type="molecule type" value="Genomic_DNA"/>
</dbReference>
<dbReference type="Gene3D" id="1.25.10.10">
    <property type="entry name" value="Leucine-rich Repeat Variant"/>
    <property type="match status" value="1"/>
</dbReference>
<sequence>MKLNVELKCLDTKTTEHIKISLDDWDSKCVKELKEKLYLREGDTILVECNAQGDLAGIKCLLNDVKKFTDVITGEDQNDLLTVTCLKKRDRSSYVSYDYIARALDQLSFEYFIPWKNAKSVVHRHYFAQEGGFDAFMEVLKFANKRYKIIEKKPAGSRSKYKESEVLVGQLRDLNNEQMVLHMHCLSLLWNFSETRHDRRMVLKKGGLPFVIEALLSDPYEYLPSSDEYWEVASINETAVGCLVQYAEFPDCQEVIARSSETVGKLMFMSRPIIIVYSEYCAQIAANTLFCCACSLQTPKILVESGMHKRMINLIQLSVGDNLAVSYYCTLFLARIRSSSLVHLDPQTAKSIDDLITSFLQKYKPIDVSRWEEKHNYVWVTMIPFVSLAFSGRNIDVELQSSGLHNCTGVCHKHDAILLPEQEQTDDTNFLPANQNGKEKGQDSYAHSEKHVDAEDKTEESENSTSFVASNTSNCGSQSSAADTAACPATMLGSPQTQQLGLFTLTHMLYSSENRQLVEGEHLLSYLDCLCWHVNSEEGKLLRAELTKYWSPRPASLKIICNSILAFVCGFEAVFKCEN</sequence>
<gene>
    <name evidence="2" type="ORF">OS493_003033</name>
</gene>
<feature type="compositionally biased region" description="Polar residues" evidence="1">
    <location>
        <begin position="463"/>
        <end position="476"/>
    </location>
</feature>
<accession>A0A9W9YGC2</accession>
<evidence type="ECO:0000313" key="3">
    <source>
        <dbReference type="Proteomes" id="UP001163046"/>
    </source>
</evidence>
<dbReference type="Proteomes" id="UP001163046">
    <property type="component" value="Unassembled WGS sequence"/>
</dbReference>
<dbReference type="OrthoDB" id="5948924at2759"/>
<dbReference type="SUPFAM" id="SSF48371">
    <property type="entry name" value="ARM repeat"/>
    <property type="match status" value="1"/>
</dbReference>
<organism evidence="2 3">
    <name type="scientific">Desmophyllum pertusum</name>
    <dbReference type="NCBI Taxonomy" id="174260"/>
    <lineage>
        <taxon>Eukaryota</taxon>
        <taxon>Metazoa</taxon>
        <taxon>Cnidaria</taxon>
        <taxon>Anthozoa</taxon>
        <taxon>Hexacorallia</taxon>
        <taxon>Scleractinia</taxon>
        <taxon>Caryophylliina</taxon>
        <taxon>Caryophylliidae</taxon>
        <taxon>Desmophyllum</taxon>
    </lineage>
</organism>
<keyword evidence="3" id="KW-1185">Reference proteome</keyword>
<evidence type="ECO:0000256" key="1">
    <source>
        <dbReference type="SAM" id="MobiDB-lite"/>
    </source>
</evidence>
<evidence type="ECO:0000313" key="2">
    <source>
        <dbReference type="EMBL" id="KAJ7340300.1"/>
    </source>
</evidence>
<feature type="region of interest" description="Disordered" evidence="1">
    <location>
        <begin position="427"/>
        <end position="476"/>
    </location>
</feature>
<dbReference type="AlphaFoldDB" id="A0A9W9YGC2"/>
<feature type="compositionally biased region" description="Basic and acidic residues" evidence="1">
    <location>
        <begin position="437"/>
        <end position="455"/>
    </location>
</feature>
<dbReference type="InterPro" id="IPR016024">
    <property type="entry name" value="ARM-type_fold"/>
</dbReference>
<name>A0A9W9YGC2_9CNID</name>
<protein>
    <submittedName>
        <fullName evidence="2">Uncharacterized protein</fullName>
    </submittedName>
</protein>
<proteinExistence type="predicted"/>
<dbReference type="InterPro" id="IPR011989">
    <property type="entry name" value="ARM-like"/>
</dbReference>
<reference evidence="2" key="1">
    <citation type="submission" date="2023-01" db="EMBL/GenBank/DDBJ databases">
        <title>Genome assembly of the deep-sea coral Lophelia pertusa.</title>
        <authorList>
            <person name="Herrera S."/>
            <person name="Cordes E."/>
        </authorList>
    </citation>
    <scope>NUCLEOTIDE SEQUENCE</scope>
    <source>
        <strain evidence="2">USNM1676648</strain>
        <tissue evidence="2">Polyp</tissue>
    </source>
</reference>
<feature type="compositionally biased region" description="Polar residues" evidence="1">
    <location>
        <begin position="427"/>
        <end position="436"/>
    </location>
</feature>
<comment type="caution">
    <text evidence="2">The sequence shown here is derived from an EMBL/GenBank/DDBJ whole genome shotgun (WGS) entry which is preliminary data.</text>
</comment>